<keyword evidence="3" id="KW-0862">Zinc</keyword>
<dbReference type="AlphaFoldDB" id="A0AA36E4R9"/>
<evidence type="ECO:0000256" key="2">
    <source>
        <dbReference type="ARBA" id="ARBA00022771"/>
    </source>
</evidence>
<organism evidence="7 8">
    <name type="scientific">Lactuca saligna</name>
    <name type="common">Willowleaf lettuce</name>
    <dbReference type="NCBI Taxonomy" id="75948"/>
    <lineage>
        <taxon>Eukaryota</taxon>
        <taxon>Viridiplantae</taxon>
        <taxon>Streptophyta</taxon>
        <taxon>Embryophyta</taxon>
        <taxon>Tracheophyta</taxon>
        <taxon>Spermatophyta</taxon>
        <taxon>Magnoliopsida</taxon>
        <taxon>eudicotyledons</taxon>
        <taxon>Gunneridae</taxon>
        <taxon>Pentapetalae</taxon>
        <taxon>asterids</taxon>
        <taxon>campanulids</taxon>
        <taxon>Asterales</taxon>
        <taxon>Asteraceae</taxon>
        <taxon>Cichorioideae</taxon>
        <taxon>Cichorieae</taxon>
        <taxon>Lactucinae</taxon>
        <taxon>Lactuca</taxon>
    </lineage>
</organism>
<dbReference type="SMART" id="SM00575">
    <property type="entry name" value="ZnF_PMZ"/>
    <property type="match status" value="1"/>
</dbReference>
<feature type="domain" description="SWIM-type" evidence="6">
    <location>
        <begin position="594"/>
        <end position="636"/>
    </location>
</feature>
<dbReference type="EMBL" id="OX465080">
    <property type="protein sequence ID" value="CAI9283344.1"/>
    <property type="molecule type" value="Genomic_DNA"/>
</dbReference>
<name>A0AA36E4R9_LACSI</name>
<dbReference type="PROSITE" id="PS50966">
    <property type="entry name" value="ZF_SWIM"/>
    <property type="match status" value="1"/>
</dbReference>
<feature type="compositionally biased region" description="Basic residues" evidence="5">
    <location>
        <begin position="689"/>
        <end position="702"/>
    </location>
</feature>
<feature type="compositionally biased region" description="Basic and acidic residues" evidence="5">
    <location>
        <begin position="749"/>
        <end position="760"/>
    </location>
</feature>
<dbReference type="InterPro" id="IPR018289">
    <property type="entry name" value="MULE_transposase_dom"/>
</dbReference>
<dbReference type="Pfam" id="PF04434">
    <property type="entry name" value="SWIM"/>
    <property type="match status" value="1"/>
</dbReference>
<sequence>MVGWRIRADMAEIDVGRVYSKRYIKGKVKYVDLLDIDEFSVHDIDEMMDILGCVEEGKLLYYHFKRPLSDLTLTSTTGDCSGSTIPEVNQCGKSPNEPQFQTQGFDQDFDHCENPLNDFDQDITSFVQDFTAFVQDEVNQSEDMGVHGDDLTDSEDSDFLLDEDNMIEEPDIDMKEFFSNIDQNAKWMGDNGGLSMNVEYGKEDEQIEEAEENSEARVSDPFYLYQSFGSSEELKNKIKQHAVETRREIVIIKNDKNRVRAVCKGSIPDLIEVGVGGPVEERKCSWVLYASKWSNDADWEVESNPTIPTRALQEQLQCQYQCDISKMKVFRAKTEANIHVRGSLKKGFAAGKQDYIGLDGSFMKGPYPGTVLTAVGLNGNNCTYPLAHAVVEAENINSWTWFLNCLGDDLELHSNSNFTFISDRQKGLLHAVGTLFPCAEHRFCLRHIHENMKTQWRGRVFQDTLWNCATVTTVQEFHHAMEEFKKLNNDCYEWVKSIPPQHWARSHFIGRAHCDGLLNHLCESLNSQLQKAREQPIITCLESIREYLMVRIVTVQKVIDKASGPLTPTATTVLEKIKNEASQCIGVFCGNGKYQVVGPCMDQCVVDMVQHTCSCRKWELTGIPCKHAIVAIWDMRKNNKDVGLHESWVHPTYWLKTWKEMYSVKIEPINGRRMWEKYPCLTTLLPPKHHVPIGRPKKKRKKSDVEDSVKGNSASRKNKSVTCSKCKNNGHNARSCKGQKANGTGKVDGVGKKADGDGKKKMVMGRRKQLVLGRNQMVLGRRKQLMLGRNQMVLERKERMLFEEVFSSISVA</sequence>
<keyword evidence="1" id="KW-0479">Metal-binding</keyword>
<evidence type="ECO:0000259" key="6">
    <source>
        <dbReference type="PROSITE" id="PS50966"/>
    </source>
</evidence>
<dbReference type="InterPro" id="IPR006564">
    <property type="entry name" value="Znf_PMZ"/>
</dbReference>
<evidence type="ECO:0000256" key="1">
    <source>
        <dbReference type="ARBA" id="ARBA00022723"/>
    </source>
</evidence>
<gene>
    <name evidence="7" type="ORF">LSALG_LOCUS22947</name>
</gene>
<keyword evidence="2 4" id="KW-0863">Zinc-finger</keyword>
<evidence type="ECO:0000313" key="8">
    <source>
        <dbReference type="Proteomes" id="UP001177003"/>
    </source>
</evidence>
<feature type="region of interest" description="Disordered" evidence="5">
    <location>
        <begin position="689"/>
        <end position="760"/>
    </location>
</feature>
<dbReference type="PANTHER" id="PTHR31973:SF190">
    <property type="entry name" value="MULE TRANSPOSASE DOMAIN-CONTAINING PROTEIN"/>
    <property type="match status" value="1"/>
</dbReference>
<dbReference type="Proteomes" id="UP001177003">
    <property type="component" value="Chromosome 4"/>
</dbReference>
<dbReference type="GO" id="GO:0008270">
    <property type="term" value="F:zinc ion binding"/>
    <property type="evidence" value="ECO:0007669"/>
    <property type="project" value="UniProtKB-KW"/>
</dbReference>
<dbReference type="Pfam" id="PF10551">
    <property type="entry name" value="MULE"/>
    <property type="match status" value="1"/>
</dbReference>
<evidence type="ECO:0000313" key="7">
    <source>
        <dbReference type="EMBL" id="CAI9283344.1"/>
    </source>
</evidence>
<dbReference type="PANTHER" id="PTHR31973">
    <property type="entry name" value="POLYPROTEIN, PUTATIVE-RELATED"/>
    <property type="match status" value="1"/>
</dbReference>
<reference evidence="7" key="1">
    <citation type="submission" date="2023-04" db="EMBL/GenBank/DDBJ databases">
        <authorList>
            <person name="Vijverberg K."/>
            <person name="Xiong W."/>
            <person name="Schranz E."/>
        </authorList>
    </citation>
    <scope>NUCLEOTIDE SEQUENCE</scope>
</reference>
<feature type="compositionally biased region" description="Polar residues" evidence="5">
    <location>
        <begin position="710"/>
        <end position="732"/>
    </location>
</feature>
<evidence type="ECO:0000256" key="4">
    <source>
        <dbReference type="PROSITE-ProRule" id="PRU00325"/>
    </source>
</evidence>
<evidence type="ECO:0000256" key="5">
    <source>
        <dbReference type="SAM" id="MobiDB-lite"/>
    </source>
</evidence>
<dbReference type="InterPro" id="IPR007527">
    <property type="entry name" value="Znf_SWIM"/>
</dbReference>
<accession>A0AA36E4R9</accession>
<proteinExistence type="predicted"/>
<keyword evidence="8" id="KW-1185">Reference proteome</keyword>
<protein>
    <recommendedName>
        <fullName evidence="6">SWIM-type domain-containing protein</fullName>
    </recommendedName>
</protein>
<evidence type="ECO:0000256" key="3">
    <source>
        <dbReference type="ARBA" id="ARBA00022833"/>
    </source>
</evidence>